<accession>A0A1H3VXR1</accession>
<dbReference type="Pfam" id="PF01266">
    <property type="entry name" value="DAO"/>
    <property type="match status" value="1"/>
</dbReference>
<dbReference type="Proteomes" id="UP000198703">
    <property type="component" value="Unassembled WGS sequence"/>
</dbReference>
<dbReference type="SUPFAM" id="SSF54373">
    <property type="entry name" value="FAD-linked reductases, C-terminal domain"/>
    <property type="match status" value="1"/>
</dbReference>
<dbReference type="InterPro" id="IPR036188">
    <property type="entry name" value="FAD/NAD-bd_sf"/>
</dbReference>
<evidence type="ECO:0000313" key="4">
    <source>
        <dbReference type="Proteomes" id="UP000198703"/>
    </source>
</evidence>
<organism evidence="3 4">
    <name type="scientific">Rubrimonas cliftonensis</name>
    <dbReference type="NCBI Taxonomy" id="89524"/>
    <lineage>
        <taxon>Bacteria</taxon>
        <taxon>Pseudomonadati</taxon>
        <taxon>Pseudomonadota</taxon>
        <taxon>Alphaproteobacteria</taxon>
        <taxon>Rhodobacterales</taxon>
        <taxon>Paracoccaceae</taxon>
        <taxon>Rubrimonas</taxon>
    </lineage>
</organism>
<dbReference type="AlphaFoldDB" id="A0A1H3VXR1"/>
<dbReference type="STRING" id="89524.SAMN05444370_101391"/>
<proteinExistence type="predicted"/>
<keyword evidence="4" id="KW-1185">Reference proteome</keyword>
<evidence type="ECO:0000313" key="3">
    <source>
        <dbReference type="EMBL" id="SDZ79587.1"/>
    </source>
</evidence>
<dbReference type="Gene3D" id="3.50.50.60">
    <property type="entry name" value="FAD/NAD(P)-binding domain"/>
    <property type="match status" value="2"/>
</dbReference>
<sequence length="430" mass="44840">MAGCGGGRGGEGGTVAVIGAGVVGVATALHLLRAGRAVTLIDRAEPGAATAASYGNAGVLAASAVVPVTVPGILAKAPRMLLDRDQPLFLRWAYLPKLAPWLARYLSHASEAETRRIAAALTPIIGDSLADHQALSAGTPAARFVVPARYLYAYRDRAAFDGDAFGWSVRAANGFAWETLEGEALRAAEPALGPAMGFGVRLDGHGRISDPGAYVAALAREAVRLGARVLRGAVEDVALQGGRVVGVRVDGETIPCEAAALTAGAWSGPLARRLGVAAPLESERGYHLELWGPSAMPRGPIMVSAGKFVATPMEGRLRLAGVVEFGGLRAGPSRAPLEMLRRHVRRAFPALRWEREEEWMGHRPAPADSIPLIGPAPAVRGAWLGFGHHHVGLTGGPRTGRLLAQMIAGERSNIDLSPYAPARFAAARGA</sequence>
<feature type="domain" description="FAD dependent oxidoreductase" evidence="2">
    <location>
        <begin position="15"/>
        <end position="406"/>
    </location>
</feature>
<dbReference type="Gene3D" id="3.30.9.10">
    <property type="entry name" value="D-Amino Acid Oxidase, subunit A, domain 2"/>
    <property type="match status" value="1"/>
</dbReference>
<gene>
    <name evidence="3" type="ORF">SAMN05444370_101391</name>
</gene>
<dbReference type="EMBL" id="FNQM01000001">
    <property type="protein sequence ID" value="SDZ79587.1"/>
    <property type="molecule type" value="Genomic_DNA"/>
</dbReference>
<dbReference type="SUPFAM" id="SSF51905">
    <property type="entry name" value="FAD/NAD(P)-binding domain"/>
    <property type="match status" value="1"/>
</dbReference>
<dbReference type="InterPro" id="IPR006076">
    <property type="entry name" value="FAD-dep_OxRdtase"/>
</dbReference>
<dbReference type="PANTHER" id="PTHR13847">
    <property type="entry name" value="SARCOSINE DEHYDROGENASE-RELATED"/>
    <property type="match status" value="1"/>
</dbReference>
<evidence type="ECO:0000259" key="2">
    <source>
        <dbReference type="Pfam" id="PF01266"/>
    </source>
</evidence>
<evidence type="ECO:0000256" key="1">
    <source>
        <dbReference type="ARBA" id="ARBA00023002"/>
    </source>
</evidence>
<protein>
    <submittedName>
        <fullName evidence="3">D-amino-acid dehydrogenase</fullName>
    </submittedName>
</protein>
<name>A0A1H3VXR1_9RHOB</name>
<dbReference type="PANTHER" id="PTHR13847:SF289">
    <property type="entry name" value="GLYCINE OXIDASE"/>
    <property type="match status" value="1"/>
</dbReference>
<dbReference type="OrthoDB" id="9805337at2"/>
<dbReference type="GO" id="GO:0016491">
    <property type="term" value="F:oxidoreductase activity"/>
    <property type="evidence" value="ECO:0007669"/>
    <property type="project" value="UniProtKB-KW"/>
</dbReference>
<dbReference type="GO" id="GO:0005737">
    <property type="term" value="C:cytoplasm"/>
    <property type="evidence" value="ECO:0007669"/>
    <property type="project" value="TreeGrafter"/>
</dbReference>
<reference evidence="3 4" key="1">
    <citation type="submission" date="2016-10" db="EMBL/GenBank/DDBJ databases">
        <authorList>
            <person name="de Groot N.N."/>
        </authorList>
    </citation>
    <scope>NUCLEOTIDE SEQUENCE [LARGE SCALE GENOMIC DNA]</scope>
    <source>
        <strain evidence="3 4">DSM 15345</strain>
    </source>
</reference>
<keyword evidence="1" id="KW-0560">Oxidoreductase</keyword>